<dbReference type="Pfam" id="PF00126">
    <property type="entry name" value="HTH_1"/>
    <property type="match status" value="1"/>
</dbReference>
<dbReference type="AlphaFoldDB" id="A0A0J6D5H7"/>
<dbReference type="InterPro" id="IPR036388">
    <property type="entry name" value="WH-like_DNA-bd_sf"/>
</dbReference>
<evidence type="ECO:0000256" key="3">
    <source>
        <dbReference type="ARBA" id="ARBA00023125"/>
    </source>
</evidence>
<sequence>MNINWLRTFVAAGTYENFRETSEKLYLAQPTVTVHIQQLEKQIGSKLFMKSGRRVVLSEAGRQFLPHAREILEQYEQSLRHMNGFKQGYHRKLTLAVSPLIAATVLPYVLQQFMKDHPSIEVVVKVSESNEIGELISKNKADFGLSRMKSIHPDVTSEKTGPDPIVLVVPHDGGDAETSLPLSLGDYCAHATLLTHSHPGYWDDLLIELRNRYEGIRTMVVSQVHITKRFIEEGLGFSFLPRSSVQRELLEGRMLQVDTNEVRLPFVHTYLVYHHLSEETEIFKEFIEKHMH</sequence>
<gene>
    <name evidence="6" type="ORF">AB986_10280</name>
</gene>
<reference evidence="6" key="1">
    <citation type="submission" date="2015-06" db="EMBL/GenBank/DDBJ databases">
        <authorList>
            <person name="Liu B."/>
            <person name="Wang J."/>
            <person name="Zhu Y."/>
            <person name="Liu G."/>
            <person name="Chen Q."/>
            <person name="Zheng C."/>
            <person name="Che J."/>
            <person name="Ge C."/>
            <person name="Shi H."/>
            <person name="Pan Z."/>
            <person name="Liu X."/>
        </authorList>
    </citation>
    <scope>NUCLEOTIDE SEQUENCE [LARGE SCALE GENOMIC DNA]</scope>
    <source>
        <strain evidence="6">DSM 16346</strain>
    </source>
</reference>
<keyword evidence="4" id="KW-0804">Transcription</keyword>
<keyword evidence="2" id="KW-0805">Transcription regulation</keyword>
<dbReference type="GO" id="GO:0003700">
    <property type="term" value="F:DNA-binding transcription factor activity"/>
    <property type="evidence" value="ECO:0007669"/>
    <property type="project" value="InterPro"/>
</dbReference>
<dbReference type="Proteomes" id="UP000035996">
    <property type="component" value="Unassembled WGS sequence"/>
</dbReference>
<comment type="similarity">
    <text evidence="1">Belongs to the LysR transcriptional regulatory family.</text>
</comment>
<evidence type="ECO:0000313" key="7">
    <source>
        <dbReference type="Proteomes" id="UP000035996"/>
    </source>
</evidence>
<dbReference type="Gene3D" id="1.10.10.10">
    <property type="entry name" value="Winged helix-like DNA-binding domain superfamily/Winged helix DNA-binding domain"/>
    <property type="match status" value="1"/>
</dbReference>
<protein>
    <submittedName>
        <fullName evidence="6">LysR family transcriptional regulator</fullName>
    </submittedName>
</protein>
<dbReference type="SUPFAM" id="SSF46785">
    <property type="entry name" value="Winged helix' DNA-binding domain"/>
    <property type="match status" value="1"/>
</dbReference>
<evidence type="ECO:0000256" key="2">
    <source>
        <dbReference type="ARBA" id="ARBA00023015"/>
    </source>
</evidence>
<evidence type="ECO:0000313" key="6">
    <source>
        <dbReference type="EMBL" id="KMM39549.1"/>
    </source>
</evidence>
<dbReference type="STRING" id="157733.AB986_10280"/>
<dbReference type="InterPro" id="IPR036390">
    <property type="entry name" value="WH_DNA-bd_sf"/>
</dbReference>
<dbReference type="PRINTS" id="PR00039">
    <property type="entry name" value="HTHLYSR"/>
</dbReference>
<dbReference type="InterPro" id="IPR005119">
    <property type="entry name" value="LysR_subst-bd"/>
</dbReference>
<evidence type="ECO:0000256" key="4">
    <source>
        <dbReference type="ARBA" id="ARBA00023163"/>
    </source>
</evidence>
<proteinExistence type="inferred from homology"/>
<keyword evidence="3" id="KW-0238">DNA-binding</keyword>
<organism evidence="6 7">
    <name type="scientific">Guptibacillus hwajinpoensis</name>
    <dbReference type="NCBI Taxonomy" id="208199"/>
    <lineage>
        <taxon>Bacteria</taxon>
        <taxon>Bacillati</taxon>
        <taxon>Bacillota</taxon>
        <taxon>Bacilli</taxon>
        <taxon>Bacillales</taxon>
        <taxon>Guptibacillaceae</taxon>
        <taxon>Guptibacillus</taxon>
    </lineage>
</organism>
<dbReference type="Pfam" id="PF03466">
    <property type="entry name" value="LysR_substrate"/>
    <property type="match status" value="1"/>
</dbReference>
<dbReference type="EMBL" id="LELK01000001">
    <property type="protein sequence ID" value="KMM39549.1"/>
    <property type="molecule type" value="Genomic_DNA"/>
</dbReference>
<dbReference type="SUPFAM" id="SSF53850">
    <property type="entry name" value="Periplasmic binding protein-like II"/>
    <property type="match status" value="1"/>
</dbReference>
<keyword evidence="7" id="KW-1185">Reference proteome</keyword>
<dbReference type="PROSITE" id="PS50931">
    <property type="entry name" value="HTH_LYSR"/>
    <property type="match status" value="1"/>
</dbReference>
<dbReference type="PANTHER" id="PTHR30126">
    <property type="entry name" value="HTH-TYPE TRANSCRIPTIONAL REGULATOR"/>
    <property type="match status" value="1"/>
</dbReference>
<dbReference type="Gene3D" id="3.40.190.290">
    <property type="match status" value="1"/>
</dbReference>
<dbReference type="InterPro" id="IPR000847">
    <property type="entry name" value="LysR_HTH_N"/>
</dbReference>
<feature type="domain" description="HTH lysR-type" evidence="5">
    <location>
        <begin position="1"/>
        <end position="58"/>
    </location>
</feature>
<dbReference type="PANTHER" id="PTHR30126:SF64">
    <property type="entry name" value="HTH-TYPE TRANSCRIPTIONAL REGULATOR CITR"/>
    <property type="match status" value="1"/>
</dbReference>
<dbReference type="CDD" id="cd05466">
    <property type="entry name" value="PBP2_LTTR_substrate"/>
    <property type="match status" value="1"/>
</dbReference>
<evidence type="ECO:0000256" key="1">
    <source>
        <dbReference type="ARBA" id="ARBA00009437"/>
    </source>
</evidence>
<evidence type="ECO:0000259" key="5">
    <source>
        <dbReference type="PROSITE" id="PS50931"/>
    </source>
</evidence>
<dbReference type="OrthoDB" id="9803735at2"/>
<accession>A0A0J6D5H7</accession>
<dbReference type="RefSeq" id="WP_048310721.1">
    <property type="nucleotide sequence ID" value="NZ_CP119526.1"/>
</dbReference>
<name>A0A0J6D5H7_9BACL</name>
<comment type="caution">
    <text evidence="6">The sequence shown here is derived from an EMBL/GenBank/DDBJ whole genome shotgun (WGS) entry which is preliminary data.</text>
</comment>
<dbReference type="GO" id="GO:0000976">
    <property type="term" value="F:transcription cis-regulatory region binding"/>
    <property type="evidence" value="ECO:0007669"/>
    <property type="project" value="TreeGrafter"/>
</dbReference>